<name>A0ABS3M0X9_9PROT</name>
<evidence type="ECO:0000313" key="1">
    <source>
        <dbReference type="EMBL" id="MBO1361756.1"/>
    </source>
</evidence>
<dbReference type="RefSeq" id="WP_207883725.1">
    <property type="nucleotide sequence ID" value="NZ_JAFVMF010000030.1"/>
</dbReference>
<gene>
    <name evidence="1" type="ORF">J2D73_18400</name>
</gene>
<keyword evidence="2" id="KW-1185">Reference proteome</keyword>
<reference evidence="1 2" key="1">
    <citation type="submission" date="2021-03" db="EMBL/GenBank/DDBJ databases">
        <title>The complete genome sequence of Acetobacter sacchari TBRC 11175.</title>
        <authorList>
            <person name="Charoenyingcharoen P."/>
            <person name="Yukphan P."/>
        </authorList>
    </citation>
    <scope>NUCLEOTIDE SEQUENCE [LARGE SCALE GENOMIC DNA]</scope>
    <source>
        <strain evidence="1 2">TBRC 11175</strain>
    </source>
</reference>
<dbReference type="EMBL" id="JAFVMF010000030">
    <property type="protein sequence ID" value="MBO1361756.1"/>
    <property type="molecule type" value="Genomic_DNA"/>
</dbReference>
<organism evidence="1 2">
    <name type="scientific">Acetobacter sacchari</name>
    <dbReference type="NCBI Taxonomy" id="2661687"/>
    <lineage>
        <taxon>Bacteria</taxon>
        <taxon>Pseudomonadati</taxon>
        <taxon>Pseudomonadota</taxon>
        <taxon>Alphaproteobacteria</taxon>
        <taxon>Acetobacterales</taxon>
        <taxon>Acetobacteraceae</taxon>
        <taxon>Acetobacter</taxon>
    </lineage>
</organism>
<evidence type="ECO:0000313" key="2">
    <source>
        <dbReference type="Proteomes" id="UP000664771"/>
    </source>
</evidence>
<comment type="caution">
    <text evidence="1">The sequence shown here is derived from an EMBL/GenBank/DDBJ whole genome shotgun (WGS) entry which is preliminary data.</text>
</comment>
<dbReference type="SUPFAM" id="SSF160719">
    <property type="entry name" value="gpW/gp25-like"/>
    <property type="match status" value="1"/>
</dbReference>
<protein>
    <submittedName>
        <fullName evidence="1">Phage tail protein</fullName>
    </submittedName>
</protein>
<dbReference type="Proteomes" id="UP000664771">
    <property type="component" value="Unassembled WGS sequence"/>
</dbReference>
<accession>A0ABS3M0X9</accession>
<proteinExistence type="predicted"/>
<sequence length="120" mass="12418">MNLISHVFGGDILLDSSGGIAVVDEPTATQQSILRRLCTNPGGYLWSLDYGAGAPAMIGSPITAAMIQGVIAEQMAMETGVDQSQPVTTTVTDNGGGSFTCLIQYTDAATQTQQALSYAT</sequence>
<dbReference type="Gene3D" id="3.10.450.40">
    <property type="match status" value="1"/>
</dbReference>